<dbReference type="Proteomes" id="UP000287033">
    <property type="component" value="Unassembled WGS sequence"/>
</dbReference>
<protein>
    <recommendedName>
        <fullName evidence="3">CABIT domain-containing protein</fullName>
    </recommendedName>
</protein>
<dbReference type="AlphaFoldDB" id="A0A401S083"/>
<dbReference type="PANTHER" id="PTHR15215">
    <property type="entry name" value="CABIT DOMAIN-CONTAINING PROTEIN"/>
    <property type="match status" value="1"/>
</dbReference>
<evidence type="ECO:0000313" key="5">
    <source>
        <dbReference type="Proteomes" id="UP000287033"/>
    </source>
</evidence>
<name>A0A401S083_CHIPU</name>
<evidence type="ECO:0000256" key="1">
    <source>
        <dbReference type="ARBA" id="ARBA00006414"/>
    </source>
</evidence>
<evidence type="ECO:0000259" key="3">
    <source>
        <dbReference type="Pfam" id="PF12736"/>
    </source>
</evidence>
<dbReference type="PANTHER" id="PTHR15215:SF1">
    <property type="entry name" value="PROTEIN THEMIS"/>
    <property type="match status" value="1"/>
</dbReference>
<dbReference type="GO" id="GO:0005737">
    <property type="term" value="C:cytoplasm"/>
    <property type="evidence" value="ECO:0007669"/>
    <property type="project" value="TreeGrafter"/>
</dbReference>
<gene>
    <name evidence="4" type="ORF">chiPu_0002138</name>
</gene>
<dbReference type="STRING" id="137246.A0A401S083"/>
<dbReference type="OrthoDB" id="9879477at2759"/>
<dbReference type="GO" id="GO:0050852">
    <property type="term" value="P:T cell receptor signaling pathway"/>
    <property type="evidence" value="ECO:0007669"/>
    <property type="project" value="TreeGrafter"/>
</dbReference>
<feature type="domain" description="CABIT" evidence="3">
    <location>
        <begin position="298"/>
        <end position="532"/>
    </location>
</feature>
<evidence type="ECO:0000313" key="4">
    <source>
        <dbReference type="EMBL" id="GCC23740.1"/>
    </source>
</evidence>
<comment type="similarity">
    <text evidence="1">Belongs to the themis family.</text>
</comment>
<feature type="domain" description="CABIT" evidence="3">
    <location>
        <begin position="17"/>
        <end position="281"/>
    </location>
</feature>
<reference evidence="4 5" key="1">
    <citation type="journal article" date="2018" name="Nat. Ecol. Evol.">
        <title>Shark genomes provide insights into elasmobranch evolution and the origin of vertebrates.</title>
        <authorList>
            <person name="Hara Y"/>
            <person name="Yamaguchi K"/>
            <person name="Onimaru K"/>
            <person name="Kadota M"/>
            <person name="Koyanagi M"/>
            <person name="Keeley SD"/>
            <person name="Tatsumi K"/>
            <person name="Tanaka K"/>
            <person name="Motone F"/>
            <person name="Kageyama Y"/>
            <person name="Nozu R"/>
            <person name="Adachi N"/>
            <person name="Nishimura O"/>
            <person name="Nakagawa R"/>
            <person name="Tanegashima C"/>
            <person name="Kiyatake I"/>
            <person name="Matsumoto R"/>
            <person name="Murakumo K"/>
            <person name="Nishida K"/>
            <person name="Terakita A"/>
            <person name="Kuratani S"/>
            <person name="Sato K"/>
            <person name="Hyodo S Kuraku.S."/>
        </authorList>
    </citation>
    <scope>NUCLEOTIDE SEQUENCE [LARGE SCALE GENOMIC DNA]</scope>
</reference>
<feature type="region of interest" description="Disordered" evidence="2">
    <location>
        <begin position="563"/>
        <end position="613"/>
    </location>
</feature>
<dbReference type="EMBL" id="BEZZ01000037">
    <property type="protein sequence ID" value="GCC23740.1"/>
    <property type="molecule type" value="Genomic_DNA"/>
</dbReference>
<keyword evidence="5" id="KW-1185">Reference proteome</keyword>
<dbReference type="InterPro" id="IPR039671">
    <property type="entry name" value="THEMIS"/>
</dbReference>
<dbReference type="OMA" id="YDEGSMY"/>
<evidence type="ECO:0000256" key="2">
    <source>
        <dbReference type="SAM" id="MobiDB-lite"/>
    </source>
</evidence>
<sequence>MAQTLESFIDSLDPTTLPRIIQIQSGIYFQAHFNDLKVVKIILENVFIGSVYEMHGHECCLATGEVIKVIGFKIAKIKAENCDGTENNDFTNNMELPLDYPGFFKIIADPSPYTSVGDITKSVQIGHNRLGHPHFFSDVDIQVGDILITEHEHIVLNSLAEVDGEQYVNCTVNRGDKNETLRLPLSYEGTFYECEDDQFYTLKEIIEWKMPKHRRRVVKLAKTLTAWDPNPYNEYLQNDLSLVPVYEIQAVMKFRKDIVYIPSNLDVEVVDVTELYDINSFVQPLTLIDVFKRPDEDFPILAEIIECPDHQHIYNSLRAERIIVIHEKHFAKKAIASENRSDLNKKHFLIPKTYKGRFKRRPREFPTVYDLKLAINNNDHLHVIATKMFESEYAEFSSVEVGDQFFVHQCQSTEVSWEGDKRIVEALACEKIVGKDYEQVLLPTYMEGSFVEVIHDKKQYNISDICEHFSLPFNVKVSVRDLSINDNLAALPSLRIEEEIADPCLLVSMLDSPSECFKIPVQRVNLSVQMLQRPAVNVPCSTPKTIVEEISEDVYYMLRRYENSTLHPPPRPPKKPQSPISSTKILRLYPPQPRKRNPHKSPKNSPIEMPRCKPKSQKYIPDIVAKPENILHSVTITDHMKESSDYVLPEPNVMLLKAKSLPLDIDNLDLSDKHDYEYIDDSKVEDLRKQLNENDHQNRKNCKKKRDNH</sequence>
<organism evidence="4 5">
    <name type="scientific">Chiloscyllium punctatum</name>
    <name type="common">Brownbanded bambooshark</name>
    <name type="synonym">Hemiscyllium punctatum</name>
    <dbReference type="NCBI Taxonomy" id="137246"/>
    <lineage>
        <taxon>Eukaryota</taxon>
        <taxon>Metazoa</taxon>
        <taxon>Chordata</taxon>
        <taxon>Craniata</taxon>
        <taxon>Vertebrata</taxon>
        <taxon>Chondrichthyes</taxon>
        <taxon>Elasmobranchii</taxon>
        <taxon>Galeomorphii</taxon>
        <taxon>Galeoidea</taxon>
        <taxon>Orectolobiformes</taxon>
        <taxon>Hemiscylliidae</taxon>
        <taxon>Chiloscyllium</taxon>
    </lineage>
</organism>
<feature type="compositionally biased region" description="Basic residues" evidence="2">
    <location>
        <begin position="593"/>
        <end position="602"/>
    </location>
</feature>
<comment type="caution">
    <text evidence="4">The sequence shown here is derived from an EMBL/GenBank/DDBJ whole genome shotgun (WGS) entry which is preliminary data.</text>
</comment>
<dbReference type="GO" id="GO:0005634">
    <property type="term" value="C:nucleus"/>
    <property type="evidence" value="ECO:0007669"/>
    <property type="project" value="TreeGrafter"/>
</dbReference>
<dbReference type="InterPro" id="IPR025946">
    <property type="entry name" value="CABIT_dom"/>
</dbReference>
<dbReference type="Pfam" id="PF12736">
    <property type="entry name" value="CABIT"/>
    <property type="match status" value="2"/>
</dbReference>
<proteinExistence type="inferred from homology"/>
<accession>A0A401S083</accession>